<comment type="subcellular location">
    <subcellularLocation>
        <location evidence="1">Cytoplasm</location>
        <location evidence="1">Cytoskeleton</location>
        <location evidence="1">Microtubule organizing center</location>
        <location evidence="1">Centrosome</location>
        <location evidence="1">Centriole</location>
    </subcellularLocation>
    <subcellularLocation>
        <location evidence="3">Cytoplasm</location>
        <location evidence="3">Cytoskeleton</location>
        <location evidence="3">Spindle pole</location>
    </subcellularLocation>
    <subcellularLocation>
        <location evidence="2">Midbody</location>
    </subcellularLocation>
</comment>
<evidence type="ECO:0000259" key="11">
    <source>
        <dbReference type="Pfam" id="PF15007"/>
    </source>
</evidence>
<comment type="function">
    <text evidence="8">Centriole-enriched microtubule-binding protein involved in centriole biogenesis. In collaboration with CEP295 and POC1B, is required for the centriole-to-centrosome conversion by ensuring the formation of bona fide centriole wall. Functions as a linker component that maintains centrosome cohesion. Associates with CROCC and regulates its stability and localization to the centrosome.</text>
</comment>
<keyword evidence="5" id="KW-0963">Cytoplasm</keyword>
<evidence type="ECO:0000256" key="2">
    <source>
        <dbReference type="ARBA" id="ARBA00004214"/>
    </source>
</evidence>
<name>A0ABN8NZE8_9CNID</name>
<comment type="caution">
    <text evidence="12">The sequence shown here is derived from an EMBL/GenBank/DDBJ whole genome shotgun (WGS) entry which is preliminary data.</text>
</comment>
<dbReference type="PANTHER" id="PTHR31477">
    <property type="entry name" value="CENTROSOMAL PROTEIN OF 44 KDA"/>
    <property type="match status" value="1"/>
</dbReference>
<evidence type="ECO:0000313" key="12">
    <source>
        <dbReference type="EMBL" id="CAH3123345.1"/>
    </source>
</evidence>
<reference evidence="12 13" key="1">
    <citation type="submission" date="2022-05" db="EMBL/GenBank/DDBJ databases">
        <authorList>
            <consortium name="Genoscope - CEA"/>
            <person name="William W."/>
        </authorList>
    </citation>
    <scope>NUCLEOTIDE SEQUENCE [LARGE SCALE GENOMIC DNA]</scope>
</reference>
<organism evidence="12 13">
    <name type="scientific">Porites lobata</name>
    <dbReference type="NCBI Taxonomy" id="104759"/>
    <lineage>
        <taxon>Eukaryota</taxon>
        <taxon>Metazoa</taxon>
        <taxon>Cnidaria</taxon>
        <taxon>Anthozoa</taxon>
        <taxon>Hexacorallia</taxon>
        <taxon>Scleractinia</taxon>
        <taxon>Fungiina</taxon>
        <taxon>Poritidae</taxon>
        <taxon>Porites</taxon>
    </lineage>
</organism>
<protein>
    <recommendedName>
        <fullName evidence="4">Centrosomal protein of 44 kDa</fullName>
    </recommendedName>
</protein>
<gene>
    <name evidence="12" type="ORF">PLOB_00029905</name>
</gene>
<evidence type="ECO:0000256" key="9">
    <source>
        <dbReference type="SAM" id="Coils"/>
    </source>
</evidence>
<keyword evidence="6 9" id="KW-0175">Coiled coil</keyword>
<evidence type="ECO:0000256" key="8">
    <source>
        <dbReference type="ARBA" id="ARBA00046235"/>
    </source>
</evidence>
<dbReference type="EMBL" id="CALNXK010000038">
    <property type="protein sequence ID" value="CAH3123345.1"/>
    <property type="molecule type" value="Genomic_DNA"/>
</dbReference>
<sequence>MTTGDLKNNLRKFVSELKQVHFPQSELDLKGIAQGVPKAFLPVVHHVFLDYSISLAQYFANKEYDLYGKTDSRFMEAVYKVLRDEFGYKPQITKEQFLTIGFAERKILSLCEILKLLRGKHDELNPKTKSERKRGRNISHLTSKGTTEKESSSVIKDVVARYDYFPGPLPVNTDMKRFQSNKEATEAGLGLTEPLVTRVIPDEDHTIMNSEDATRCCSKTAGKDDSHQSSGTVPSNLVVKSVSDERYFGVKFPVSRNLEIRSNFCQQPQLNWITGHSQGKSVTREDQFTESQPKQTKSAEALPLEVPLSFGPNPSISVPARIHTIPYSERSVLSYPMDLDTTVNVRTRPQSIPSPVSMTTAPTPSPDLMLTPVIKGVHHSTVPILSCQRESDLQAYKVPVVEDNLPATKVLRHSNSSEAVSNVAVSAHPSSSAENVTQVVVLKQLVQELQEKFDAMTLLNNEMSARVVLLESRMKLLEEACEKKPCCSCNNHPPTSKESTLQKDIVAVVSGFNLHGDKNLATNALTNEEINNHTGNHKTGLKQNTTSRKLFKEIVTSAGSGGNAVLESSHDNTPSTSDKSDNDHDDDDDDKENKINCEETPSKSKTVSSSEQDDVIVISPLPSASKLSEVFADSTTKNTVVNVHKRLQETRELLARTNRDFAAKFNHFQLE</sequence>
<evidence type="ECO:0000256" key="3">
    <source>
        <dbReference type="ARBA" id="ARBA00004647"/>
    </source>
</evidence>
<dbReference type="Pfam" id="PF15007">
    <property type="entry name" value="CEP44"/>
    <property type="match status" value="1"/>
</dbReference>
<evidence type="ECO:0000256" key="1">
    <source>
        <dbReference type="ARBA" id="ARBA00004114"/>
    </source>
</evidence>
<evidence type="ECO:0000256" key="7">
    <source>
        <dbReference type="ARBA" id="ARBA00023212"/>
    </source>
</evidence>
<evidence type="ECO:0000256" key="5">
    <source>
        <dbReference type="ARBA" id="ARBA00022490"/>
    </source>
</evidence>
<evidence type="ECO:0000256" key="6">
    <source>
        <dbReference type="ARBA" id="ARBA00023054"/>
    </source>
</evidence>
<keyword evidence="7" id="KW-0206">Cytoskeleton</keyword>
<dbReference type="PANTHER" id="PTHR31477:SF1">
    <property type="entry name" value="CENTROSOMAL PROTEIN OF 44 KDA"/>
    <property type="match status" value="1"/>
</dbReference>
<dbReference type="InterPro" id="IPR029157">
    <property type="entry name" value="CEP44_CC"/>
</dbReference>
<feature type="region of interest" description="Disordered" evidence="10">
    <location>
        <begin position="125"/>
        <end position="149"/>
    </location>
</feature>
<evidence type="ECO:0000313" key="13">
    <source>
        <dbReference type="Proteomes" id="UP001159405"/>
    </source>
</evidence>
<evidence type="ECO:0000256" key="10">
    <source>
        <dbReference type="SAM" id="MobiDB-lite"/>
    </source>
</evidence>
<evidence type="ECO:0000256" key="4">
    <source>
        <dbReference type="ARBA" id="ARBA00014053"/>
    </source>
</evidence>
<feature type="coiled-coil region" evidence="9">
    <location>
        <begin position="442"/>
        <end position="480"/>
    </location>
</feature>
<feature type="compositionally biased region" description="Basic and acidic residues" evidence="10">
    <location>
        <begin position="591"/>
        <end position="602"/>
    </location>
</feature>
<accession>A0ABN8NZE8</accession>
<dbReference type="Proteomes" id="UP001159405">
    <property type="component" value="Unassembled WGS sequence"/>
</dbReference>
<feature type="domain" description="Centrosomal CEP44" evidence="11">
    <location>
        <begin position="5"/>
        <end position="129"/>
    </location>
</feature>
<proteinExistence type="predicted"/>
<keyword evidence="13" id="KW-1185">Reference proteome</keyword>
<dbReference type="InterPro" id="IPR033603">
    <property type="entry name" value="CEP44"/>
</dbReference>
<feature type="region of interest" description="Disordered" evidence="10">
    <location>
        <begin position="560"/>
        <end position="612"/>
    </location>
</feature>